<evidence type="ECO:0000313" key="1">
    <source>
        <dbReference type="EMBL" id="MPM96960.1"/>
    </source>
</evidence>
<dbReference type="EMBL" id="VSSQ01043295">
    <property type="protein sequence ID" value="MPM96960.1"/>
    <property type="molecule type" value="Genomic_DNA"/>
</dbReference>
<organism evidence="1">
    <name type="scientific">bioreactor metagenome</name>
    <dbReference type="NCBI Taxonomy" id="1076179"/>
    <lineage>
        <taxon>unclassified sequences</taxon>
        <taxon>metagenomes</taxon>
        <taxon>ecological metagenomes</taxon>
    </lineage>
</organism>
<sequence length="137" mass="15235">MQQQIIGGGITKANGALYAKWFVQKRAESGHLRRVGAPGGAVLHGSDDAYVKLRIVGQPVMNRQHFLFRCHVFIDLLCAVVNFRVQKRPELLLIGHECLRQHRDQKIKADLGLHVQFAVLIGVIGTEGNKGVRLHIA</sequence>
<reference evidence="1" key="1">
    <citation type="submission" date="2019-08" db="EMBL/GenBank/DDBJ databases">
        <authorList>
            <person name="Kucharzyk K."/>
            <person name="Murdoch R.W."/>
            <person name="Higgins S."/>
            <person name="Loffler F."/>
        </authorList>
    </citation>
    <scope>NUCLEOTIDE SEQUENCE</scope>
</reference>
<comment type="caution">
    <text evidence="1">The sequence shown here is derived from an EMBL/GenBank/DDBJ whole genome shotgun (WGS) entry which is preliminary data.</text>
</comment>
<gene>
    <name evidence="1" type="ORF">SDC9_144130</name>
</gene>
<protein>
    <submittedName>
        <fullName evidence="1">Uncharacterized protein</fullName>
    </submittedName>
</protein>
<dbReference type="AlphaFoldDB" id="A0A645E593"/>
<accession>A0A645E593</accession>
<proteinExistence type="predicted"/>
<name>A0A645E593_9ZZZZ</name>